<dbReference type="EMBL" id="JBFOLJ010000008">
    <property type="protein sequence ID" value="KAL2514076.1"/>
    <property type="molecule type" value="Genomic_DNA"/>
</dbReference>
<dbReference type="Proteomes" id="UP001604277">
    <property type="component" value="Unassembled WGS sequence"/>
</dbReference>
<proteinExistence type="predicted"/>
<comment type="caution">
    <text evidence="1">The sequence shown here is derived from an EMBL/GenBank/DDBJ whole genome shotgun (WGS) entry which is preliminary data.</text>
</comment>
<organism evidence="1 2">
    <name type="scientific">Forsythia ovata</name>
    <dbReference type="NCBI Taxonomy" id="205694"/>
    <lineage>
        <taxon>Eukaryota</taxon>
        <taxon>Viridiplantae</taxon>
        <taxon>Streptophyta</taxon>
        <taxon>Embryophyta</taxon>
        <taxon>Tracheophyta</taxon>
        <taxon>Spermatophyta</taxon>
        <taxon>Magnoliopsida</taxon>
        <taxon>eudicotyledons</taxon>
        <taxon>Gunneridae</taxon>
        <taxon>Pentapetalae</taxon>
        <taxon>asterids</taxon>
        <taxon>lamiids</taxon>
        <taxon>Lamiales</taxon>
        <taxon>Oleaceae</taxon>
        <taxon>Forsythieae</taxon>
        <taxon>Forsythia</taxon>
    </lineage>
</organism>
<dbReference type="AlphaFoldDB" id="A0ABD1TMW3"/>
<accession>A0ABD1TMW3</accession>
<evidence type="ECO:0000313" key="2">
    <source>
        <dbReference type="Proteomes" id="UP001604277"/>
    </source>
</evidence>
<evidence type="ECO:0000313" key="1">
    <source>
        <dbReference type="EMBL" id="KAL2514076.1"/>
    </source>
</evidence>
<keyword evidence="2" id="KW-1185">Reference proteome</keyword>
<protein>
    <submittedName>
        <fullName evidence="1">Uncharacterized protein</fullName>
    </submittedName>
</protein>
<name>A0ABD1TMW3_9LAMI</name>
<sequence length="100" mass="11104">MTTLSLWGLERTTQLEGKYVDTIINSCVHFCHYDTLGTATRTDFVNGQVSMGGTTPTALPNTLALFTKFPSAVLAVCLFVYHCHSNPMGFDYHSENILLR</sequence>
<reference evidence="2" key="1">
    <citation type="submission" date="2024-07" db="EMBL/GenBank/DDBJ databases">
        <title>Two chromosome-level genome assemblies of Korean endemic species Abeliophyllum distichum and Forsythia ovata (Oleaceae).</title>
        <authorList>
            <person name="Jang H."/>
        </authorList>
    </citation>
    <scope>NUCLEOTIDE SEQUENCE [LARGE SCALE GENOMIC DNA]</scope>
</reference>
<gene>
    <name evidence="1" type="ORF">Fot_28047</name>
</gene>